<gene>
    <name evidence="2" type="ORF">LKD70_09535</name>
</gene>
<evidence type="ECO:0000313" key="2">
    <source>
        <dbReference type="EMBL" id="MCC2254658.1"/>
    </source>
</evidence>
<dbReference type="InterPro" id="IPR048423">
    <property type="entry name" value="DRL_cat"/>
</dbReference>
<dbReference type="Gene3D" id="3.40.50.720">
    <property type="entry name" value="NAD(P)-binding Rossmann-like Domain"/>
    <property type="match status" value="1"/>
</dbReference>
<dbReference type="PANTHER" id="PTHR37850">
    <property type="entry name" value="STRU PROTEIN"/>
    <property type="match status" value="1"/>
</dbReference>
<reference evidence="2 3" key="1">
    <citation type="submission" date="2021-10" db="EMBL/GenBank/DDBJ databases">
        <title>Anaerobic single-cell dispensing facilitates the cultivation of human gut bacteria.</title>
        <authorList>
            <person name="Afrizal A."/>
        </authorList>
    </citation>
    <scope>NUCLEOTIDE SEQUENCE [LARGE SCALE GENOMIC DNA]</scope>
    <source>
        <strain evidence="2 3">CLA-AA-H200</strain>
    </source>
</reference>
<dbReference type="Pfam" id="PF21135">
    <property type="entry name" value="DRL_cat"/>
    <property type="match status" value="1"/>
</dbReference>
<evidence type="ECO:0000259" key="1">
    <source>
        <dbReference type="Pfam" id="PF21135"/>
    </source>
</evidence>
<comment type="caution">
    <text evidence="2">The sequence shown here is derived from an EMBL/GenBank/DDBJ whole genome shotgun (WGS) entry which is preliminary data.</text>
</comment>
<evidence type="ECO:0000313" key="3">
    <source>
        <dbReference type="Proteomes" id="UP001198151"/>
    </source>
</evidence>
<dbReference type="SUPFAM" id="SSF51735">
    <property type="entry name" value="NAD(P)-binding Rossmann-fold domains"/>
    <property type="match status" value="1"/>
</dbReference>
<protein>
    <submittedName>
        <fullName evidence="2">Homoserine dehydrogenase</fullName>
    </submittedName>
</protein>
<organism evidence="2 3">
    <name type="scientific">Ruminococcus turbiniformis</name>
    <dbReference type="NCBI Taxonomy" id="2881258"/>
    <lineage>
        <taxon>Bacteria</taxon>
        <taxon>Bacillati</taxon>
        <taxon>Bacillota</taxon>
        <taxon>Clostridia</taxon>
        <taxon>Eubacteriales</taxon>
        <taxon>Oscillospiraceae</taxon>
        <taxon>Ruminococcus</taxon>
    </lineage>
</organism>
<feature type="domain" description="Oxidoreductase DRL-like catalytic" evidence="1">
    <location>
        <begin position="241"/>
        <end position="348"/>
    </location>
</feature>
<dbReference type="EMBL" id="JAJEQX010000015">
    <property type="protein sequence ID" value="MCC2254658.1"/>
    <property type="molecule type" value="Genomic_DNA"/>
</dbReference>
<proteinExistence type="predicted"/>
<name>A0ABS8FX78_9FIRM</name>
<sequence>MDYTNLFAGAAGKKSRVGVIGATRGYGYTLLAQILHVELMELRAVCSRHPEECVDVLKEIGYDTDKVAVCENVEQIRAAAEDAIIIVADYRMVMDCGVTGIVECTGNTAVSCDAAVTALKKGINVYMVSKETDSVCGPALHQLAAKNHAVYALVNGDQPRNLVDLISWAKVLGLEIIAAGKSSEYDFVWDRETGKLSYTDGSVEGEDMPELLGCWRYAGVQTLEERKNLLGKYTEVVCADLCEMNLVSNVTGLVPAAASLDYPIAKPSELADIFIPEEDGGILKKTGVVDVFHNLRGTDEASFAGGEYIIVKCENEKMWELLEGKGHVIGRNRKYACIYWPYHLMGLESPITILLGDLLGIGTRADCRQVSVLSGVAREDLKAGTEFKVEGHHHEIVCLEPELLETGKIQQKLAPYYLLGGTKLVRDVKKGQPVTIEDVDLTGLAIYELYVQGLSL</sequence>
<dbReference type="Proteomes" id="UP001198151">
    <property type="component" value="Unassembled WGS sequence"/>
</dbReference>
<keyword evidence="3" id="KW-1185">Reference proteome</keyword>
<dbReference type="RefSeq" id="WP_227707802.1">
    <property type="nucleotide sequence ID" value="NZ_JAJEQX010000015.1"/>
</dbReference>
<dbReference type="PANTHER" id="PTHR37850:SF3">
    <property type="entry name" value="BLR7815 PROTEIN"/>
    <property type="match status" value="1"/>
</dbReference>
<dbReference type="InterPro" id="IPR036291">
    <property type="entry name" value="NAD(P)-bd_dom_sf"/>
</dbReference>
<accession>A0ABS8FX78</accession>